<dbReference type="Gene3D" id="3.30.70.270">
    <property type="match status" value="1"/>
</dbReference>
<accession>A0A165WKH7</accession>
<evidence type="ECO:0000313" key="2">
    <source>
        <dbReference type="Proteomes" id="UP000076798"/>
    </source>
</evidence>
<organism evidence="1 2">
    <name type="scientific">Sistotremastrum suecicum HHB10207 ss-3</name>
    <dbReference type="NCBI Taxonomy" id="1314776"/>
    <lineage>
        <taxon>Eukaryota</taxon>
        <taxon>Fungi</taxon>
        <taxon>Dikarya</taxon>
        <taxon>Basidiomycota</taxon>
        <taxon>Agaricomycotina</taxon>
        <taxon>Agaricomycetes</taxon>
        <taxon>Sistotremastrales</taxon>
        <taxon>Sistotremastraceae</taxon>
        <taxon>Sistotremastrum</taxon>
    </lineage>
</organism>
<dbReference type="EMBL" id="KV428690">
    <property type="protein sequence ID" value="KZT31267.1"/>
    <property type="molecule type" value="Genomic_DNA"/>
</dbReference>
<keyword evidence="2" id="KW-1185">Reference proteome</keyword>
<feature type="non-terminal residue" evidence="1">
    <location>
        <position position="70"/>
    </location>
</feature>
<dbReference type="OrthoDB" id="3186349at2759"/>
<sequence>MSFNSGIRRFIYEHLTDVNRILHRLAHAGATVSAKKLFICVPEVTILGHTCNFYGRKADNSHVSKIVNWP</sequence>
<dbReference type="Proteomes" id="UP000076798">
    <property type="component" value="Unassembled WGS sequence"/>
</dbReference>
<dbReference type="InterPro" id="IPR043128">
    <property type="entry name" value="Rev_trsase/Diguanyl_cyclase"/>
</dbReference>
<name>A0A165WKH7_9AGAM</name>
<proteinExistence type="predicted"/>
<gene>
    <name evidence="1" type="ORF">SISSUDRAFT_995348</name>
</gene>
<dbReference type="STRING" id="1314776.A0A165WKH7"/>
<dbReference type="SUPFAM" id="SSF56672">
    <property type="entry name" value="DNA/RNA polymerases"/>
    <property type="match status" value="1"/>
</dbReference>
<dbReference type="AlphaFoldDB" id="A0A165WKH7"/>
<reference evidence="1 2" key="1">
    <citation type="journal article" date="2016" name="Mol. Biol. Evol.">
        <title>Comparative Genomics of Early-Diverging Mushroom-Forming Fungi Provides Insights into the Origins of Lignocellulose Decay Capabilities.</title>
        <authorList>
            <person name="Nagy L.G."/>
            <person name="Riley R."/>
            <person name="Tritt A."/>
            <person name="Adam C."/>
            <person name="Daum C."/>
            <person name="Floudas D."/>
            <person name="Sun H."/>
            <person name="Yadav J.S."/>
            <person name="Pangilinan J."/>
            <person name="Larsson K.H."/>
            <person name="Matsuura K."/>
            <person name="Barry K."/>
            <person name="Labutti K."/>
            <person name="Kuo R."/>
            <person name="Ohm R.A."/>
            <person name="Bhattacharya S.S."/>
            <person name="Shirouzu T."/>
            <person name="Yoshinaga Y."/>
            <person name="Martin F.M."/>
            <person name="Grigoriev I.V."/>
            <person name="Hibbett D.S."/>
        </authorList>
    </citation>
    <scope>NUCLEOTIDE SEQUENCE [LARGE SCALE GENOMIC DNA]</scope>
    <source>
        <strain evidence="1 2">HHB10207 ss-3</strain>
    </source>
</reference>
<evidence type="ECO:0000313" key="1">
    <source>
        <dbReference type="EMBL" id="KZT31267.1"/>
    </source>
</evidence>
<protein>
    <submittedName>
        <fullName evidence="1">Uncharacterized protein</fullName>
    </submittedName>
</protein>
<dbReference type="InterPro" id="IPR043502">
    <property type="entry name" value="DNA/RNA_pol_sf"/>
</dbReference>